<reference evidence="7" key="1">
    <citation type="submission" date="2017-09" db="EMBL/GenBank/DDBJ databases">
        <title>Depth-based differentiation of microbial function through sediment-hosted aquifers and enrichment of novel symbionts in the deep terrestrial subsurface.</title>
        <authorList>
            <person name="Probst A.J."/>
            <person name="Ladd B."/>
            <person name="Jarett J.K."/>
            <person name="Geller-Mcgrath D.E."/>
            <person name="Sieber C.M.K."/>
            <person name="Emerson J.B."/>
            <person name="Anantharaman K."/>
            <person name="Thomas B.C."/>
            <person name="Malmstrom R."/>
            <person name="Stieglmeier M."/>
            <person name="Klingl A."/>
            <person name="Woyke T."/>
            <person name="Ryan C.M."/>
            <person name="Banfield J.F."/>
        </authorList>
    </citation>
    <scope>NUCLEOTIDE SEQUENCE [LARGE SCALE GENOMIC DNA]</scope>
</reference>
<keyword evidence="4" id="KW-0472">Membrane</keyword>
<dbReference type="SUPFAM" id="SSF81296">
    <property type="entry name" value="E set domains"/>
    <property type="match status" value="1"/>
</dbReference>
<protein>
    <recommendedName>
        <fullName evidence="5">VWFA domain-containing protein</fullName>
    </recommendedName>
</protein>
<dbReference type="GO" id="GO:0005615">
    <property type="term" value="C:extracellular space"/>
    <property type="evidence" value="ECO:0007669"/>
    <property type="project" value="TreeGrafter"/>
</dbReference>
<dbReference type="GO" id="GO:0007166">
    <property type="term" value="P:cell surface receptor signaling pathway"/>
    <property type="evidence" value="ECO:0007669"/>
    <property type="project" value="TreeGrafter"/>
</dbReference>
<dbReference type="InterPro" id="IPR036465">
    <property type="entry name" value="vWFA_dom_sf"/>
</dbReference>
<dbReference type="NCBIfam" id="TIGR02232">
    <property type="entry name" value="myxo_disulf_rpt"/>
    <property type="match status" value="3"/>
</dbReference>
<dbReference type="Proteomes" id="UP000229056">
    <property type="component" value="Unassembled WGS sequence"/>
</dbReference>
<dbReference type="InterPro" id="IPR028974">
    <property type="entry name" value="TSP_type-3_rpt"/>
</dbReference>
<dbReference type="InterPro" id="IPR013783">
    <property type="entry name" value="Ig-like_fold"/>
</dbReference>
<dbReference type="InterPro" id="IPR014756">
    <property type="entry name" value="Ig_E-set"/>
</dbReference>
<dbReference type="Gene3D" id="2.60.120.200">
    <property type="match status" value="1"/>
</dbReference>
<name>A0A2H0W535_9BACT</name>
<dbReference type="InterPro" id="IPR011936">
    <property type="entry name" value="Myxo_disulph_rpt"/>
</dbReference>
<dbReference type="SUPFAM" id="SSF53300">
    <property type="entry name" value="vWA-like"/>
    <property type="match status" value="1"/>
</dbReference>
<evidence type="ECO:0000256" key="1">
    <source>
        <dbReference type="ARBA" id="ARBA00022729"/>
    </source>
</evidence>
<dbReference type="InterPro" id="IPR043543">
    <property type="entry name" value="PAPPA/PAPPA2"/>
</dbReference>
<dbReference type="EMBL" id="PEZY01000012">
    <property type="protein sequence ID" value="PIS05701.1"/>
    <property type="molecule type" value="Genomic_DNA"/>
</dbReference>
<dbReference type="Pfam" id="PF18895">
    <property type="entry name" value="T4SS_pilin"/>
    <property type="match status" value="1"/>
</dbReference>
<dbReference type="Gene3D" id="2.60.40.10">
    <property type="entry name" value="Immunoglobulins"/>
    <property type="match status" value="2"/>
</dbReference>
<feature type="transmembrane region" description="Helical" evidence="4">
    <location>
        <begin position="12"/>
        <end position="33"/>
    </location>
</feature>
<gene>
    <name evidence="6" type="ORF">COT80_02935</name>
</gene>
<evidence type="ECO:0000259" key="5">
    <source>
        <dbReference type="PROSITE" id="PS50234"/>
    </source>
</evidence>
<dbReference type="Gene3D" id="3.40.50.410">
    <property type="entry name" value="von Willebrand factor, type A domain"/>
    <property type="match status" value="1"/>
</dbReference>
<dbReference type="PROSITE" id="PS50234">
    <property type="entry name" value="VWFA"/>
    <property type="match status" value="1"/>
</dbReference>
<proteinExistence type="predicted"/>
<dbReference type="InterPro" id="IPR043993">
    <property type="entry name" value="T4SS_pilin"/>
</dbReference>
<keyword evidence="4" id="KW-1133">Transmembrane helix</keyword>
<comment type="caution">
    <text evidence="6">The sequence shown here is derived from an EMBL/GenBank/DDBJ whole genome shotgun (WGS) entry which is preliminary data.</text>
</comment>
<dbReference type="PANTHER" id="PTHR46130">
    <property type="entry name" value="LAMGL DOMAIN-CONTAINING PROTEIN"/>
    <property type="match status" value="1"/>
</dbReference>
<keyword evidence="4" id="KW-0812">Transmembrane</keyword>
<dbReference type="PANTHER" id="PTHR46130:SF1">
    <property type="entry name" value="PAPPALYSIN-2"/>
    <property type="match status" value="1"/>
</dbReference>
<dbReference type="Pfam" id="PF13385">
    <property type="entry name" value="Laminin_G_3"/>
    <property type="match status" value="1"/>
</dbReference>
<feature type="transmembrane region" description="Helical" evidence="4">
    <location>
        <begin position="98"/>
        <end position="119"/>
    </location>
</feature>
<evidence type="ECO:0000256" key="4">
    <source>
        <dbReference type="SAM" id="Phobius"/>
    </source>
</evidence>
<dbReference type="InterPro" id="IPR002035">
    <property type="entry name" value="VWF_A"/>
</dbReference>
<dbReference type="SUPFAM" id="SSF49899">
    <property type="entry name" value="Concanavalin A-like lectins/glucanases"/>
    <property type="match status" value="1"/>
</dbReference>
<dbReference type="SMART" id="SM00560">
    <property type="entry name" value="LamGL"/>
    <property type="match status" value="1"/>
</dbReference>
<dbReference type="Gene3D" id="4.10.1080.10">
    <property type="entry name" value="TSP type-3 repeat"/>
    <property type="match status" value="1"/>
</dbReference>
<dbReference type="GO" id="GO:0006508">
    <property type="term" value="P:proteolysis"/>
    <property type="evidence" value="ECO:0007669"/>
    <property type="project" value="TreeGrafter"/>
</dbReference>
<dbReference type="InterPro" id="IPR006558">
    <property type="entry name" value="LamG-like"/>
</dbReference>
<evidence type="ECO:0000313" key="7">
    <source>
        <dbReference type="Proteomes" id="UP000229056"/>
    </source>
</evidence>
<keyword evidence="1" id="KW-0732">Signal</keyword>
<dbReference type="SUPFAM" id="SSF103647">
    <property type="entry name" value="TSP type-3 repeat"/>
    <property type="match status" value="1"/>
</dbReference>
<dbReference type="GO" id="GO:0005509">
    <property type="term" value="F:calcium ion binding"/>
    <property type="evidence" value="ECO:0007669"/>
    <property type="project" value="InterPro"/>
</dbReference>
<organism evidence="6 7">
    <name type="scientific">Candidatus Buchananbacteria bacterium CG10_big_fil_rev_8_21_14_0_10_33_19</name>
    <dbReference type="NCBI Taxonomy" id="1974525"/>
    <lineage>
        <taxon>Bacteria</taxon>
        <taxon>Candidatus Buchananiibacteriota</taxon>
    </lineage>
</organism>
<evidence type="ECO:0000313" key="6">
    <source>
        <dbReference type="EMBL" id="PIS05701.1"/>
    </source>
</evidence>
<feature type="domain" description="VWFA" evidence="5">
    <location>
        <begin position="3058"/>
        <end position="3216"/>
    </location>
</feature>
<dbReference type="GO" id="GO:0004222">
    <property type="term" value="F:metalloendopeptidase activity"/>
    <property type="evidence" value="ECO:0007669"/>
    <property type="project" value="TreeGrafter"/>
</dbReference>
<evidence type="ECO:0000256" key="2">
    <source>
        <dbReference type="ARBA" id="ARBA00022737"/>
    </source>
</evidence>
<keyword evidence="3" id="KW-1015">Disulfide bond</keyword>
<keyword evidence="2" id="KW-0677">Repeat</keyword>
<accession>A0A2H0W535</accession>
<dbReference type="InterPro" id="IPR013320">
    <property type="entry name" value="ConA-like_dom_sf"/>
</dbReference>
<evidence type="ECO:0000256" key="3">
    <source>
        <dbReference type="ARBA" id="ARBA00023157"/>
    </source>
</evidence>
<sequence length="3336" mass="358430">MIFKKTIQKNILALLLMLMIFGVFGFFGVALAQDRFGLETATGVGLAQTDLRVAIVNIVRIILGFLGIVAVGIIMWGGYLWMTAGGDATKVDKAKKTLISAVIGLVIILSAFIIASFIINSLQGALCEGDNCPTATCPSPPCSPTCTTPPCTPGSSTQYTYINKFRDISIPWTRLIGSGFNGVVNIPNSETLEVGGYAKNLSGTISSMELFTAPLADIFVAQSVFIDVPADQEIVDNVFASWNTLAYTIGDQFKSRISALLSGGSTVESKEVKTIIKPLHCFNNVQDQGETGVDCGGDPDVLGDDYCGACGGGTCQNDSDCSSGVCLPEGVCAIAPFISSVSPDNGASGNYITIWGSNFGETPGSVMIVKDDAVIAFANINLNSQCLNGWNDTQIIFEVPDILLDNYEVVVENSIGLTSNSETFEINETQRPGICSVNPNFGINPDPITIIGNNFPSSPDGEIQWNFTPEVFSSSEVSWLSDTEASDVVPASGVGATSIRIYSGTEYSNYFNFVISHGEIGDPCGEPGAAVCSAENACSTGLSCDPNQDCTCQAIINACEPGFSRPCDIDGNTCAATEVCPTSGNWDDATCTQVDSTCTPGVTVAPATQSIFAWAFTYSNGYGFEPPQIVEDCSRVRDCFPNQKLPSPAPWYEGSNASEGWDPVIHPGLYIEDPKACVNATITARFTEVMDDQSVKDNITVLKCTEKEGTSCTKVNGEVAVYPTDAGDYFVFGSPTIVNQAAFESKFWYKVVVTKGVKSLVNVEMETNEQVVNNRFCNVAGIGDAVYCWNFKTRDDATYCDAGCPECNPDFKTLNYYFQTQQFNTELVSDDNVCLTIDPWAYTWDWSSEDDTKVQITNDGGNPQQTGTAYGENYNIAPYYTKVFAELTQNGNNDYCRVITDFTNPVVIENSYCSPGIIQSPTPWINSKDACRNALIAAKFSRDMNDPSLTLNTVTGLKEGNNGNNGNIIVEQCDSSDEFEGAFTSCKSIKITDSSNLTIFTYSHNVDVQGLLTGDNSFGDGLAEGFVIDVTSKDLEGKKAANGYLADNTWYRVIILGGPNGVGGADNTGDGIPDGILLTDNSIISTVKAGWDYNGDGFDDYYWVFKTSNQICDVNSIQVTPAENFLEFTDQTSKYNAFPQAANCNLLARCLLNWTWKSLIELGDNTESGDPIASITKLANQAGVCGGFDDGIVDPVQTATAKLDGETNIVANEPGGKSGSGHLQVGYGQLAVIKYNPSNLVHFEERNIDTYFNIDAKTNSVRLNNVVNHNVNLYKCTNALAYYKLNGNTNDSSGNKYNGDNKSTSFVSGYLNEAARFNGAAGRYIQLNNPALKIAGAMTVSAWVKPMAPAQGVGQVIISSYYGGDHPENQRGWTLGQISGCNLANPNCDSVTDRIYFSVNDSNGNNTLAPVPNFFATYQDQWVHVTGVFKPGVSVAIYINGKLVSSKSTTISTIGYQPDIFTRIGYMADRDNQGMWIGLIDEVKIYNSALSDVDVSRMYSANNECPVYDLVAKTLEPVLPAPGNNPELSKKLAVKYNANYQVGAEYRMILKGGPNGLIAWNDTELSRLNFNSTGEGGGEECEPGIYPWNDATNICTNSCLLNSSFNLCTLDNGRFAECKEGSDYCSGTCHNEGNNNADSCGDNVVGPNEECDDGNANNGDGCTSSCLWEGADDSWGSICGNAVIEYGESCDDGNAGNCEANCLKKSNISTGSQSNVPVCGNGIKEQGEDCDDSNKTSGDGCSNKCLLEGFSSAYGSTCNNDLVETGQADSFSWTFTAVNDPSVNINMNNCSNGIWQVEVKRGNITADDIYICKRNPAVAFSENNVWGKIIAKIKLVIAKVFGSSQALAGSGDGCGAGYELVTQNTTNFEERLEYMNQDSHIYAYIKNGYWDIDAKYKINVYEGAYDPITNNTSKASSEVTIKEYCVLDDVRVEIWPRGEVSSNDNFFCIGDDCGSSTTNLYDDDISSATNNDAPDPNYDFPYLKVNGANKTDPNLGGNQHLYMAWGVNEFGYLIKAEGGFNWSLANLPIFDLAVTSYDGTSYTGDQWLSLKGYKATGEIDGRDVVTVSATQSGVNPTPVIESKDIDVRVFLCNNPWPAPENFPYQDSLNNCTNGNCPNTNFEIYYCRDNGVVGEAEDLAALDTSTIVYDANPFKKEFLLQRDDNNDAVGIRVVANNNHYSPLAWYQENFDQERQGNSRSIKVNGYEAIAEGRTIYVNAVNVENTISSPKSLYSQIYVMSYNDGADNNTKNIYDQMAKFMKFNVGTSLEGGLSDVGVCKDNSSYNCINDSDCQAVNAGVCLSPKGSATRDIKRLSDLQDINLLLDEYHSQKRCSNDKFTTCYSNAQCYGGGTCGNYYPDLPAGTYISARSFSVWPSWQATLGNVLGSALPVDPLNNGASTDYFAVDGYGFNGCSEPYDSITCWDDVNKKMQCPNTAQAYAYFSNNNGNNKGVYAFAEFPKSGSGSAIWLPINWDNVRFFGNQDGNNTNDNNPFSFTVSNTCEVYSSSCGNGTIQAGENCHSCPFDVSCGAGTSCREASGSWSCTPDSTVIDSDGDSIINNNDNCPFIANTNQVDSDGDGIGDVCDNCFSIKNGSTNSTATCLDKNNNGNLSVAEKAVCNQADKDGDTYGDACDTCPADYNQDQSVKPCVLAGCGDDVIQAGEFCDELENPPTDAGTCNATCSAATFCGDGVIQSLNGYGDLETCDDGNSFNGDGCSKTCTIEAGWECSGTPSSCNVPFCGDGIKQASETCDCGDAPGPLGAPSNCGNSGQTYTTHNIPPKANLDTYFNPFWNITSVSKNYCSSSCKNMSIDLLYCGDSEWKQSQEECEKNGAGDGSFGWGLATGADNQWSCSTTCTDTGGWCGDGTVQTAKEQCDPSDSGINNIYNSLCQTDGVNKCKWEACPPYITNQAVNFESPTGGALVAGNSVKFTDNGQTVNIVFPNCSLVENNQLNTTVTVVGEVPTTDVVFVTSLSQTMNPTSITSYDCQCGFFGCDTCNETCRLTDWGNNSRYPVDIGNTNLSFCNPKAFFNGSSGDGCWFASSSYDACQAPPGNNLQSYLKNSVANLFNGVSSYPISVLKIGLVEFSDVASNSSIVTSNNLGTLNNRINNYITMDASRTDLGIKKAREMLAGSSADNKIIVLLSNGNTDNATATLNEANTAKNTTNKIKIYSVAFGASNVGNMNSWSSNNGQYQCNYDYCFQSTDTNTSIISDILGNLKLNATLSIGGQDTSYTLDYSDGGTAIYSNQIMKLPSNICTSDNKTVAISGLKAGNTITFSSPTFNYCPYHPPVSAIFTSNEIDGNVAGASDNILNNSFNRFLNLGSDLKKIFISLLSMIF</sequence>
<feature type="transmembrane region" description="Helical" evidence="4">
    <location>
        <begin position="53"/>
        <end position="77"/>
    </location>
</feature>